<keyword evidence="4" id="KW-1185">Reference proteome</keyword>
<accession>A0AA37Q720</accession>
<dbReference type="Pfam" id="PF00144">
    <property type="entry name" value="Beta-lactamase"/>
    <property type="match status" value="1"/>
</dbReference>
<evidence type="ECO:0000313" key="4">
    <source>
        <dbReference type="Proteomes" id="UP001161325"/>
    </source>
</evidence>
<comment type="caution">
    <text evidence="3">The sequence shown here is derived from an EMBL/GenBank/DDBJ whole genome shotgun (WGS) entry which is preliminary data.</text>
</comment>
<dbReference type="PROSITE" id="PS51257">
    <property type="entry name" value="PROKAR_LIPOPROTEIN"/>
    <property type="match status" value="1"/>
</dbReference>
<dbReference type="InterPro" id="IPR012338">
    <property type="entry name" value="Beta-lactam/transpept-like"/>
</dbReference>
<dbReference type="SUPFAM" id="SSF56601">
    <property type="entry name" value="beta-lactamase/transpeptidase-like"/>
    <property type="match status" value="1"/>
</dbReference>
<feature type="chain" id="PRO_5041364416" description="Beta-lactamase-related domain-containing protein" evidence="1">
    <location>
        <begin position="25"/>
        <end position="414"/>
    </location>
</feature>
<dbReference type="RefSeq" id="WP_284352178.1">
    <property type="nucleotide sequence ID" value="NZ_BRXS01000007.1"/>
</dbReference>
<protein>
    <recommendedName>
        <fullName evidence="2">Beta-lactamase-related domain-containing protein</fullName>
    </recommendedName>
</protein>
<reference evidence="3" key="1">
    <citation type="submission" date="2022-08" db="EMBL/GenBank/DDBJ databases">
        <title>Draft genome sequencing of Roseisolibacter agri AW1220.</title>
        <authorList>
            <person name="Tobiishi Y."/>
            <person name="Tonouchi A."/>
        </authorList>
    </citation>
    <scope>NUCLEOTIDE SEQUENCE</scope>
    <source>
        <strain evidence="3">AW1220</strain>
    </source>
</reference>
<sequence length="414" mass="43521">MDRRSFLLTSAAGVAGALTGCARAAGVPPMGTVVPAPALRDGPWTLSPALQASIPALLARTGVPGAAIVVLEDGAVAQRLGFGVRRAGTTDAMTADTVVEAASLSKPVTAYAALRLVQAGRLALDRPLVEQAELPDVTDARARTVSARHVLRHATGFPNWRFTDEPLVPAFEPGARFRYSGEGYYLLQRVIEQVTAQPFALAMEELVLAPFGMQRSSFVWLPAFEGIAASGHGAPDTPRDGLAEMGRGFAKVADRVGRPPREWTSADALRGAALANPQRQPVPVMTQPNAAGSLFTTAADYGTFLARALAAGGPLALPAALRAEQLRPQTEITDALAWGLGWGLERTGEHATARTLAWHWGDNGSTKSFVVADPEAGRAIAVFTNASSGARAYDRIVRAATGGERASLLFWMVG</sequence>
<dbReference type="Proteomes" id="UP001161325">
    <property type="component" value="Unassembled WGS sequence"/>
</dbReference>
<proteinExistence type="predicted"/>
<dbReference type="PROSITE" id="PS51318">
    <property type="entry name" value="TAT"/>
    <property type="match status" value="1"/>
</dbReference>
<feature type="domain" description="Beta-lactamase-related" evidence="2">
    <location>
        <begin position="53"/>
        <end position="398"/>
    </location>
</feature>
<feature type="signal peptide" evidence="1">
    <location>
        <begin position="1"/>
        <end position="24"/>
    </location>
</feature>
<evidence type="ECO:0000313" key="3">
    <source>
        <dbReference type="EMBL" id="GLC27740.1"/>
    </source>
</evidence>
<evidence type="ECO:0000259" key="2">
    <source>
        <dbReference type="Pfam" id="PF00144"/>
    </source>
</evidence>
<keyword evidence="1" id="KW-0732">Signal</keyword>
<dbReference type="PANTHER" id="PTHR43283">
    <property type="entry name" value="BETA-LACTAMASE-RELATED"/>
    <property type="match status" value="1"/>
</dbReference>
<dbReference type="InterPro" id="IPR050789">
    <property type="entry name" value="Diverse_Enzym_Activities"/>
</dbReference>
<organism evidence="3 4">
    <name type="scientific">Roseisolibacter agri</name>
    <dbReference type="NCBI Taxonomy" id="2014610"/>
    <lineage>
        <taxon>Bacteria</taxon>
        <taxon>Pseudomonadati</taxon>
        <taxon>Gemmatimonadota</taxon>
        <taxon>Gemmatimonadia</taxon>
        <taxon>Gemmatimonadales</taxon>
        <taxon>Gemmatimonadaceae</taxon>
        <taxon>Roseisolibacter</taxon>
    </lineage>
</organism>
<evidence type="ECO:0000256" key="1">
    <source>
        <dbReference type="SAM" id="SignalP"/>
    </source>
</evidence>
<dbReference type="InterPro" id="IPR006311">
    <property type="entry name" value="TAT_signal"/>
</dbReference>
<gene>
    <name evidence="3" type="ORF">rosag_42530</name>
</gene>
<dbReference type="Gene3D" id="3.40.710.10">
    <property type="entry name" value="DD-peptidase/beta-lactamase superfamily"/>
    <property type="match status" value="2"/>
</dbReference>
<name>A0AA37Q720_9BACT</name>
<dbReference type="PANTHER" id="PTHR43283:SF18">
    <property type="match status" value="1"/>
</dbReference>
<dbReference type="InterPro" id="IPR001466">
    <property type="entry name" value="Beta-lactam-related"/>
</dbReference>
<dbReference type="AlphaFoldDB" id="A0AA37Q720"/>
<dbReference type="EMBL" id="BRXS01000007">
    <property type="protein sequence ID" value="GLC27740.1"/>
    <property type="molecule type" value="Genomic_DNA"/>
</dbReference>